<comment type="caution">
    <text evidence="7">The sequence shown here is derived from an EMBL/GenBank/DDBJ whole genome shotgun (WGS) entry which is preliminary data.</text>
</comment>
<evidence type="ECO:0000259" key="6">
    <source>
        <dbReference type="PROSITE" id="PS50808"/>
    </source>
</evidence>
<dbReference type="Pfam" id="PF02892">
    <property type="entry name" value="zf-BED"/>
    <property type="match status" value="1"/>
</dbReference>
<gene>
    <name evidence="7" type="ORF">FCALED_LOCUS2232</name>
</gene>
<dbReference type="InterPro" id="IPR003656">
    <property type="entry name" value="Znf_BED"/>
</dbReference>
<sequence length="127" mass="14506">MSNKNFSKRPHYEINSDLEENTPNEELNLNKESNGFPEKSNSVLSSLDENDKKNKSAVWDHFDKFVDNKGVIWAKCQYCLGGKYNMSSGSSTGNLNRHLKSHPEKIDPIIAKQAELMKKFLQSDDKI</sequence>
<dbReference type="InterPro" id="IPR036236">
    <property type="entry name" value="Znf_C2H2_sf"/>
</dbReference>
<keyword evidence="1" id="KW-0479">Metal-binding</keyword>
<evidence type="ECO:0000313" key="8">
    <source>
        <dbReference type="Proteomes" id="UP000789570"/>
    </source>
</evidence>
<dbReference type="GO" id="GO:0006357">
    <property type="term" value="P:regulation of transcription by RNA polymerase II"/>
    <property type="evidence" value="ECO:0007669"/>
    <property type="project" value="TreeGrafter"/>
</dbReference>
<dbReference type="GO" id="GO:0008270">
    <property type="term" value="F:zinc ion binding"/>
    <property type="evidence" value="ECO:0007669"/>
    <property type="project" value="UniProtKB-KW"/>
</dbReference>
<proteinExistence type="predicted"/>
<feature type="region of interest" description="Disordered" evidence="5">
    <location>
        <begin position="1"/>
        <end position="50"/>
    </location>
</feature>
<feature type="domain" description="BED-type" evidence="6">
    <location>
        <begin position="53"/>
        <end position="109"/>
    </location>
</feature>
<dbReference type="PANTHER" id="PTHR34396:SF25">
    <property type="entry name" value="BOUNDARY ELEMENT ASSOCIATED FACTOR"/>
    <property type="match status" value="1"/>
</dbReference>
<organism evidence="7 8">
    <name type="scientific">Funneliformis caledonium</name>
    <dbReference type="NCBI Taxonomy" id="1117310"/>
    <lineage>
        <taxon>Eukaryota</taxon>
        <taxon>Fungi</taxon>
        <taxon>Fungi incertae sedis</taxon>
        <taxon>Mucoromycota</taxon>
        <taxon>Glomeromycotina</taxon>
        <taxon>Glomeromycetes</taxon>
        <taxon>Glomerales</taxon>
        <taxon>Glomeraceae</taxon>
        <taxon>Funneliformis</taxon>
    </lineage>
</organism>
<dbReference type="OrthoDB" id="2311312at2759"/>
<dbReference type="Proteomes" id="UP000789570">
    <property type="component" value="Unassembled WGS sequence"/>
</dbReference>
<dbReference type="PROSITE" id="PS50808">
    <property type="entry name" value="ZF_BED"/>
    <property type="match status" value="1"/>
</dbReference>
<dbReference type="InterPro" id="IPR053031">
    <property type="entry name" value="Cuticle_assoc_protein"/>
</dbReference>
<keyword evidence="3" id="KW-0862">Zinc</keyword>
<evidence type="ECO:0000313" key="7">
    <source>
        <dbReference type="EMBL" id="CAG8471200.1"/>
    </source>
</evidence>
<accession>A0A9N8Z237</accession>
<keyword evidence="8" id="KW-1185">Reference proteome</keyword>
<dbReference type="PANTHER" id="PTHR34396">
    <property type="entry name" value="OS03G0264950 PROTEIN-RELATED"/>
    <property type="match status" value="1"/>
</dbReference>
<protein>
    <submittedName>
        <fullName evidence="7">2339_t:CDS:1</fullName>
    </submittedName>
</protein>
<dbReference type="AlphaFoldDB" id="A0A9N8Z237"/>
<dbReference type="GO" id="GO:1990837">
    <property type="term" value="F:sequence-specific double-stranded DNA binding"/>
    <property type="evidence" value="ECO:0007669"/>
    <property type="project" value="TreeGrafter"/>
</dbReference>
<feature type="non-terminal residue" evidence="7">
    <location>
        <position position="127"/>
    </location>
</feature>
<evidence type="ECO:0000256" key="2">
    <source>
        <dbReference type="ARBA" id="ARBA00022771"/>
    </source>
</evidence>
<reference evidence="7" key="1">
    <citation type="submission" date="2021-06" db="EMBL/GenBank/DDBJ databases">
        <authorList>
            <person name="Kallberg Y."/>
            <person name="Tangrot J."/>
            <person name="Rosling A."/>
        </authorList>
    </citation>
    <scope>NUCLEOTIDE SEQUENCE</scope>
    <source>
        <strain evidence="7">UK204</strain>
    </source>
</reference>
<dbReference type="SMART" id="SM00614">
    <property type="entry name" value="ZnF_BED"/>
    <property type="match status" value="1"/>
</dbReference>
<evidence type="ECO:0000256" key="3">
    <source>
        <dbReference type="ARBA" id="ARBA00022833"/>
    </source>
</evidence>
<evidence type="ECO:0000256" key="1">
    <source>
        <dbReference type="ARBA" id="ARBA00022723"/>
    </source>
</evidence>
<keyword evidence="2 4" id="KW-0863">Zinc-finger</keyword>
<evidence type="ECO:0000256" key="4">
    <source>
        <dbReference type="PROSITE-ProRule" id="PRU00027"/>
    </source>
</evidence>
<dbReference type="GO" id="GO:0005634">
    <property type="term" value="C:nucleus"/>
    <property type="evidence" value="ECO:0007669"/>
    <property type="project" value="TreeGrafter"/>
</dbReference>
<dbReference type="SUPFAM" id="SSF57667">
    <property type="entry name" value="beta-beta-alpha zinc fingers"/>
    <property type="match status" value="1"/>
</dbReference>
<name>A0A9N8Z237_9GLOM</name>
<evidence type="ECO:0000256" key="5">
    <source>
        <dbReference type="SAM" id="MobiDB-lite"/>
    </source>
</evidence>
<dbReference type="EMBL" id="CAJVPQ010000327">
    <property type="protein sequence ID" value="CAG8471200.1"/>
    <property type="molecule type" value="Genomic_DNA"/>
</dbReference>